<evidence type="ECO:0000256" key="4">
    <source>
        <dbReference type="ARBA" id="ARBA00022660"/>
    </source>
</evidence>
<keyword evidence="4" id="KW-0679">Respiratory chain</keyword>
<keyword evidence="11" id="KW-1185">Reference proteome</keyword>
<protein>
    <submittedName>
        <fullName evidence="10">Uncharacterized protein</fullName>
    </submittedName>
</protein>
<evidence type="ECO:0000256" key="3">
    <source>
        <dbReference type="ARBA" id="ARBA00022448"/>
    </source>
</evidence>
<comment type="subcellular location">
    <subcellularLocation>
        <location evidence="1">Mitochondrion inner membrane</location>
        <topology evidence="1">Peripheral membrane protein</topology>
        <orientation evidence="1">Matrix side</orientation>
    </subcellularLocation>
</comment>
<keyword evidence="6" id="KW-0249">Electron transport</keyword>
<evidence type="ECO:0000256" key="5">
    <source>
        <dbReference type="ARBA" id="ARBA00022792"/>
    </source>
</evidence>
<feature type="compositionally biased region" description="Gly residues" evidence="9">
    <location>
        <begin position="216"/>
        <end position="225"/>
    </location>
</feature>
<evidence type="ECO:0000256" key="8">
    <source>
        <dbReference type="ARBA" id="ARBA00023136"/>
    </source>
</evidence>
<dbReference type="AlphaFoldDB" id="A0ABD3M1Z1"/>
<sequence length="225" mass="25200">MTSASVLQARHLLLARRAFSSSQTTTSTTRQGLWWCRELVSVSQRQQQQQQAATAAVTNLLYQHQRCYFSAEPSTVAHQDEKPLIPGIGRGKTSTGLVGLAVDHDAVPKMIIKYQALLDKLASSDMPPTAQYRINVEKIARYRIMAAQSNLDDPEKVEEMCNCGQVEELVIQAENEMIVMDMYLRNRWWELVKPVEVEYDPGHVDGGHGDIEWGDVPGGEGSEKK</sequence>
<evidence type="ECO:0000256" key="7">
    <source>
        <dbReference type="ARBA" id="ARBA00023128"/>
    </source>
</evidence>
<dbReference type="PANTHER" id="PTHR12653:SF0">
    <property type="entry name" value="NADH DEHYDROGENASE [UBIQUINONE] 1 ALPHA SUBCOMPLEX SUBUNIT 5"/>
    <property type="match status" value="1"/>
</dbReference>
<comment type="caution">
    <text evidence="10">The sequence shown here is derived from an EMBL/GenBank/DDBJ whole genome shotgun (WGS) entry which is preliminary data.</text>
</comment>
<evidence type="ECO:0000313" key="10">
    <source>
        <dbReference type="EMBL" id="KAL3758014.1"/>
    </source>
</evidence>
<comment type="similarity">
    <text evidence="2">Belongs to the complex I NDUFA5 subunit family.</text>
</comment>
<accession>A0ABD3M1Z1</accession>
<evidence type="ECO:0000256" key="6">
    <source>
        <dbReference type="ARBA" id="ARBA00022982"/>
    </source>
</evidence>
<evidence type="ECO:0000256" key="9">
    <source>
        <dbReference type="SAM" id="MobiDB-lite"/>
    </source>
</evidence>
<organism evidence="10 11">
    <name type="scientific">Discostella pseudostelligera</name>
    <dbReference type="NCBI Taxonomy" id="259834"/>
    <lineage>
        <taxon>Eukaryota</taxon>
        <taxon>Sar</taxon>
        <taxon>Stramenopiles</taxon>
        <taxon>Ochrophyta</taxon>
        <taxon>Bacillariophyta</taxon>
        <taxon>Coscinodiscophyceae</taxon>
        <taxon>Thalassiosirophycidae</taxon>
        <taxon>Stephanodiscales</taxon>
        <taxon>Stephanodiscaceae</taxon>
        <taxon>Discostella</taxon>
    </lineage>
</organism>
<feature type="region of interest" description="Disordered" evidence="9">
    <location>
        <begin position="203"/>
        <end position="225"/>
    </location>
</feature>
<dbReference type="EMBL" id="JALLBG020000244">
    <property type="protein sequence ID" value="KAL3758014.1"/>
    <property type="molecule type" value="Genomic_DNA"/>
</dbReference>
<dbReference type="GO" id="GO:0005743">
    <property type="term" value="C:mitochondrial inner membrane"/>
    <property type="evidence" value="ECO:0007669"/>
    <property type="project" value="UniProtKB-SubCell"/>
</dbReference>
<dbReference type="Proteomes" id="UP001530293">
    <property type="component" value="Unassembled WGS sequence"/>
</dbReference>
<evidence type="ECO:0000256" key="2">
    <source>
        <dbReference type="ARBA" id="ARBA00010261"/>
    </source>
</evidence>
<keyword evidence="3" id="KW-0813">Transport</keyword>
<proteinExistence type="inferred from homology"/>
<dbReference type="Pfam" id="PF04716">
    <property type="entry name" value="ETC_C1_NDUFA5"/>
    <property type="match status" value="1"/>
</dbReference>
<evidence type="ECO:0000256" key="1">
    <source>
        <dbReference type="ARBA" id="ARBA00004443"/>
    </source>
</evidence>
<reference evidence="10 11" key="1">
    <citation type="submission" date="2024-10" db="EMBL/GenBank/DDBJ databases">
        <title>Updated reference genomes for cyclostephanoid diatoms.</title>
        <authorList>
            <person name="Roberts W.R."/>
            <person name="Alverson A.J."/>
        </authorList>
    </citation>
    <scope>NUCLEOTIDE SEQUENCE [LARGE SCALE GENOMIC DNA]</scope>
    <source>
        <strain evidence="10 11">AJA232-27</strain>
    </source>
</reference>
<dbReference type="InterPro" id="IPR006806">
    <property type="entry name" value="NDUFA5"/>
</dbReference>
<name>A0ABD3M1Z1_9STRA</name>
<gene>
    <name evidence="10" type="ORF">ACHAWU_001406</name>
</gene>
<keyword evidence="5" id="KW-0999">Mitochondrion inner membrane</keyword>
<keyword evidence="8" id="KW-0472">Membrane</keyword>
<evidence type="ECO:0000313" key="11">
    <source>
        <dbReference type="Proteomes" id="UP001530293"/>
    </source>
</evidence>
<dbReference type="PANTHER" id="PTHR12653">
    <property type="entry name" value="NADH-UBIQUINONE OXIDOREDUCTASE 13 KD-B SUBUNIT"/>
    <property type="match status" value="1"/>
</dbReference>
<keyword evidence="7" id="KW-0496">Mitochondrion</keyword>